<name>A0ABM1BTQ1_LIMPO</name>
<organism evidence="2 3">
    <name type="scientific">Limulus polyphemus</name>
    <name type="common">Atlantic horseshoe crab</name>
    <dbReference type="NCBI Taxonomy" id="6850"/>
    <lineage>
        <taxon>Eukaryota</taxon>
        <taxon>Metazoa</taxon>
        <taxon>Ecdysozoa</taxon>
        <taxon>Arthropoda</taxon>
        <taxon>Chelicerata</taxon>
        <taxon>Merostomata</taxon>
        <taxon>Xiphosura</taxon>
        <taxon>Limulidae</taxon>
        <taxon>Limulus</taxon>
    </lineage>
</organism>
<dbReference type="Proteomes" id="UP000694941">
    <property type="component" value="Unplaced"/>
</dbReference>
<evidence type="ECO:0000259" key="1">
    <source>
        <dbReference type="Pfam" id="PF12705"/>
    </source>
</evidence>
<dbReference type="GeneID" id="106472375"/>
<dbReference type="RefSeq" id="XP_013788469.2">
    <property type="nucleotide sequence ID" value="XM_013933015.2"/>
</dbReference>
<evidence type="ECO:0000313" key="2">
    <source>
        <dbReference type="Proteomes" id="UP000694941"/>
    </source>
</evidence>
<feature type="domain" description="PD-(D/E)XK endonuclease-like" evidence="1">
    <location>
        <begin position="79"/>
        <end position="136"/>
    </location>
</feature>
<proteinExistence type="predicted"/>
<evidence type="ECO:0000313" key="3">
    <source>
        <dbReference type="RefSeq" id="XP_013788469.2"/>
    </source>
</evidence>
<dbReference type="InterPro" id="IPR038726">
    <property type="entry name" value="PDDEXK_AddAB-type"/>
</dbReference>
<dbReference type="PANTHER" id="PTHR31340">
    <property type="entry name" value="MITOCHONDRIAL GENOME MAINTENANCE EXONUCLEASE 1"/>
    <property type="match status" value="1"/>
</dbReference>
<accession>A0ABM1BTQ1</accession>
<gene>
    <name evidence="3" type="primary">LOC106472375</name>
</gene>
<dbReference type="PANTHER" id="PTHR31340:SF3">
    <property type="entry name" value="MITOCHONDRIAL GENOME MAINTENANCE EXONUCLEASE 1"/>
    <property type="match status" value="1"/>
</dbReference>
<protein>
    <submittedName>
        <fullName evidence="3">Mitochondrial genome maintenance exonuclease 1-like</fullName>
    </submittedName>
</protein>
<sequence>NFCLNVRLNISNQTVSFNSEILSNGASLHQSIVSLFEGTPPSKVTVALPNAGHWRSLQTVFPHIREVDLLEKPVVHPYLHYRGVVDCVAKYRNQLVVIDWKTSKKLKPTLAKTFDSPLQAAAYVGALNFDTNYRLQVDSAVVVIAYESGEPCHIHHITPDKCLRYWKDWLHRLKQFWEIVNEEKGLIKR</sequence>
<reference evidence="3" key="1">
    <citation type="submission" date="2025-08" db="UniProtKB">
        <authorList>
            <consortium name="RefSeq"/>
        </authorList>
    </citation>
    <scope>IDENTIFICATION</scope>
    <source>
        <tissue evidence="3">Muscle</tissue>
    </source>
</reference>
<dbReference type="InterPro" id="IPR011604">
    <property type="entry name" value="PDDEXK-like_dom_sf"/>
</dbReference>
<keyword evidence="2" id="KW-1185">Reference proteome</keyword>
<dbReference type="Pfam" id="PF12705">
    <property type="entry name" value="PDDEXK_1"/>
    <property type="match status" value="1"/>
</dbReference>
<feature type="non-terminal residue" evidence="3">
    <location>
        <position position="1"/>
    </location>
</feature>
<dbReference type="Gene3D" id="3.90.320.10">
    <property type="match status" value="1"/>
</dbReference>